<dbReference type="SMART" id="SM00185">
    <property type="entry name" value="ARM"/>
    <property type="match status" value="6"/>
</dbReference>
<keyword evidence="4" id="KW-0130">Cell adhesion</keyword>
<dbReference type="PANTHER" id="PTHR10372">
    <property type="entry name" value="PLAKOPHILLIN-RELATED"/>
    <property type="match status" value="1"/>
</dbReference>
<feature type="repeat" description="ARM" evidence="6">
    <location>
        <begin position="360"/>
        <end position="402"/>
    </location>
</feature>
<sequence>MSAVMAEGCFLSALQPNSSCTAYVLPSDGPSPDPVAKARRVREQVRMRLAEKKSLSLPKLDDSLIGSAEYSFPEAKGFTHTHGFSSRSMIHTPSRVMAVSTAPLHSSGFSSRSAVETGSKVSHKGTSIVQSNFHASQSHSRNHRSKSLCQADQEGVSLTVLGHQDNAPYRITEPALGTLRRSLSGILAQDRGYSQEEELPYQYTYKGPSHRTISRITNRQQQYQQQSSGFGQEGWYQAPLHRAASVHSVRSVGKGVDIVEGGSIHSNDPLGEIQSLDMTTAVRYLAEADPAMQVLGAAYIQHQCYHSNDAKNQVRALRGIPALVQLFSSDNQEVLRFATGAMRNLIYENVENKVTLIDAGGVQHLINILKEPDEELRKTITGILWNLSSRDNLKEKLSKEALSELTEKVLIPLCNSIPLSPSEKDIFYNTTGCLRNLSSVNERTRQKMREMRGLVDSLVSYIQHEDSANDKGLENSLCVLRNLSYQLYTELPSSVRLRLEGSTRASASRDSDAIGCFSLYNKKNAEQRNQYLSVLNEVSKLPKGAEWLWHPKILSLYKLVLQNSYISSTSREAAIGALQNITAGEARWSAVLSNVAVEQERMLPILLDLLDTNNDMELRPLTGLLRNLAKHSTNKNNLAKNMVNILVSKLPSDGLQKTLSSEVVINICGALNHLVTCSSSAARDILYLNGVPKLQGIKTSHDNSPGGLKAATAASTVLCNMFQYNKLHRDYRLRGLAKRDFIDATI</sequence>
<dbReference type="AlphaFoldDB" id="A0AA88N7D1"/>
<organism evidence="7 8">
    <name type="scientific">Channa striata</name>
    <name type="common">Snakehead murrel</name>
    <name type="synonym">Ophicephalus striatus</name>
    <dbReference type="NCBI Taxonomy" id="64152"/>
    <lineage>
        <taxon>Eukaryota</taxon>
        <taxon>Metazoa</taxon>
        <taxon>Chordata</taxon>
        <taxon>Craniata</taxon>
        <taxon>Vertebrata</taxon>
        <taxon>Euteleostomi</taxon>
        <taxon>Actinopterygii</taxon>
        <taxon>Neopterygii</taxon>
        <taxon>Teleostei</taxon>
        <taxon>Neoteleostei</taxon>
        <taxon>Acanthomorphata</taxon>
        <taxon>Anabantaria</taxon>
        <taxon>Anabantiformes</taxon>
        <taxon>Channoidei</taxon>
        <taxon>Channidae</taxon>
        <taxon>Channa</taxon>
    </lineage>
</organism>
<dbReference type="Proteomes" id="UP001187415">
    <property type="component" value="Unassembled WGS sequence"/>
</dbReference>
<evidence type="ECO:0000313" key="8">
    <source>
        <dbReference type="Proteomes" id="UP001187415"/>
    </source>
</evidence>
<dbReference type="PANTHER" id="PTHR10372:SF1">
    <property type="entry name" value="PLAKOPHILIN-3"/>
    <property type="match status" value="1"/>
</dbReference>
<name>A0AA88N7D1_CHASR</name>
<keyword evidence="3" id="KW-0677">Repeat</keyword>
<dbReference type="PROSITE" id="PS50176">
    <property type="entry name" value="ARM_REPEAT"/>
    <property type="match status" value="2"/>
</dbReference>
<evidence type="ECO:0000313" key="7">
    <source>
        <dbReference type="EMBL" id="KAK2853432.1"/>
    </source>
</evidence>
<protein>
    <recommendedName>
        <fullName evidence="9">Plakophilin 3</fullName>
    </recommendedName>
</protein>
<dbReference type="EMBL" id="JAUPFM010000004">
    <property type="protein sequence ID" value="KAK2853432.1"/>
    <property type="molecule type" value="Genomic_DNA"/>
</dbReference>
<dbReference type="GO" id="GO:0005912">
    <property type="term" value="C:adherens junction"/>
    <property type="evidence" value="ECO:0007669"/>
    <property type="project" value="TreeGrafter"/>
</dbReference>
<dbReference type="GO" id="GO:0005737">
    <property type="term" value="C:cytoplasm"/>
    <property type="evidence" value="ECO:0007669"/>
    <property type="project" value="TreeGrafter"/>
</dbReference>
<dbReference type="SUPFAM" id="SSF48371">
    <property type="entry name" value="ARM repeat"/>
    <property type="match status" value="1"/>
</dbReference>
<dbReference type="GO" id="GO:0098609">
    <property type="term" value="P:cell-cell adhesion"/>
    <property type="evidence" value="ECO:0007669"/>
    <property type="project" value="InterPro"/>
</dbReference>
<dbReference type="InterPro" id="IPR011989">
    <property type="entry name" value="ARM-like"/>
</dbReference>
<dbReference type="InterPro" id="IPR016024">
    <property type="entry name" value="ARM-type_fold"/>
</dbReference>
<evidence type="ECO:0000256" key="3">
    <source>
        <dbReference type="ARBA" id="ARBA00022737"/>
    </source>
</evidence>
<evidence type="ECO:0000256" key="1">
    <source>
        <dbReference type="ARBA" id="ARBA00004282"/>
    </source>
</evidence>
<dbReference type="GO" id="GO:0005634">
    <property type="term" value="C:nucleus"/>
    <property type="evidence" value="ECO:0007669"/>
    <property type="project" value="TreeGrafter"/>
</dbReference>
<comment type="caution">
    <text evidence="7">The sequence shown here is derived from an EMBL/GenBank/DDBJ whole genome shotgun (WGS) entry which is preliminary data.</text>
</comment>
<comment type="subcellular location">
    <subcellularLocation>
        <location evidence="1">Cell junction</location>
    </subcellularLocation>
</comment>
<dbReference type="Pfam" id="PF00514">
    <property type="entry name" value="Arm"/>
    <property type="match status" value="2"/>
</dbReference>
<evidence type="ECO:0000256" key="6">
    <source>
        <dbReference type="PROSITE-ProRule" id="PRU00259"/>
    </source>
</evidence>
<keyword evidence="5" id="KW-0965">Cell junction</keyword>
<reference evidence="7" key="1">
    <citation type="submission" date="2023-07" db="EMBL/GenBank/DDBJ databases">
        <title>Chromosome-level Genome Assembly of Striped Snakehead (Channa striata).</title>
        <authorList>
            <person name="Liu H."/>
        </authorList>
    </citation>
    <scope>NUCLEOTIDE SEQUENCE</scope>
    <source>
        <strain evidence="7">Gz</strain>
        <tissue evidence="7">Muscle</tissue>
    </source>
</reference>
<evidence type="ECO:0008006" key="9">
    <source>
        <dbReference type="Google" id="ProtNLM"/>
    </source>
</evidence>
<dbReference type="InterPro" id="IPR028435">
    <property type="entry name" value="Plakophilin/d_Catenin"/>
</dbReference>
<comment type="similarity">
    <text evidence="2">Belongs to the beta-catenin family.</text>
</comment>
<dbReference type="GO" id="GO:0005886">
    <property type="term" value="C:plasma membrane"/>
    <property type="evidence" value="ECO:0007669"/>
    <property type="project" value="TreeGrafter"/>
</dbReference>
<evidence type="ECO:0000256" key="2">
    <source>
        <dbReference type="ARBA" id="ARBA00005462"/>
    </source>
</evidence>
<accession>A0AA88N7D1</accession>
<evidence type="ECO:0000256" key="4">
    <source>
        <dbReference type="ARBA" id="ARBA00022889"/>
    </source>
</evidence>
<gene>
    <name evidence="7" type="ORF">Q5P01_006093</name>
</gene>
<dbReference type="InterPro" id="IPR000225">
    <property type="entry name" value="Armadillo"/>
</dbReference>
<dbReference type="Gene3D" id="1.25.10.10">
    <property type="entry name" value="Leucine-rich Repeat Variant"/>
    <property type="match status" value="1"/>
</dbReference>
<proteinExistence type="inferred from homology"/>
<keyword evidence="8" id="KW-1185">Reference proteome</keyword>
<evidence type="ECO:0000256" key="5">
    <source>
        <dbReference type="ARBA" id="ARBA00022949"/>
    </source>
</evidence>
<feature type="repeat" description="ARM" evidence="6">
    <location>
        <begin position="318"/>
        <end position="360"/>
    </location>
</feature>